<organism evidence="2 3">
    <name type="scientific">Nonomuraea cavernae</name>
    <dbReference type="NCBI Taxonomy" id="2045107"/>
    <lineage>
        <taxon>Bacteria</taxon>
        <taxon>Bacillati</taxon>
        <taxon>Actinomycetota</taxon>
        <taxon>Actinomycetes</taxon>
        <taxon>Streptosporangiales</taxon>
        <taxon>Streptosporangiaceae</taxon>
        <taxon>Nonomuraea</taxon>
    </lineage>
</organism>
<dbReference type="AlphaFoldDB" id="A0A917Z9D9"/>
<dbReference type="EMBL" id="BMNH01000027">
    <property type="protein sequence ID" value="GGO78913.1"/>
    <property type="molecule type" value="Genomic_DNA"/>
</dbReference>
<dbReference type="Proteomes" id="UP000646523">
    <property type="component" value="Unassembled WGS sequence"/>
</dbReference>
<evidence type="ECO:0000256" key="1">
    <source>
        <dbReference type="SAM" id="MobiDB-lite"/>
    </source>
</evidence>
<feature type="compositionally biased region" description="Basic and acidic residues" evidence="1">
    <location>
        <begin position="82"/>
        <end position="96"/>
    </location>
</feature>
<comment type="caution">
    <text evidence="2">The sequence shown here is derived from an EMBL/GenBank/DDBJ whole genome shotgun (WGS) entry which is preliminary data.</text>
</comment>
<sequence>MTKYDLEAGGPRADRPKRRHFSAEYKLRIVAEYDAAPPGEKGAILRREGLYDSSIQLWRKQRDEGALKGVSGEKQVASGEMARQRAKEKAEREKLERENARLKKKLAQTEAALEIMGKWHALLETMSESADSDNS</sequence>
<proteinExistence type="predicted"/>
<name>A0A917Z9D9_9ACTN</name>
<dbReference type="SUPFAM" id="SSF46689">
    <property type="entry name" value="Homeodomain-like"/>
    <property type="match status" value="1"/>
</dbReference>
<feature type="region of interest" description="Disordered" evidence="1">
    <location>
        <begin position="66"/>
        <end position="96"/>
    </location>
</feature>
<evidence type="ECO:0000313" key="2">
    <source>
        <dbReference type="EMBL" id="GGO78913.1"/>
    </source>
</evidence>
<keyword evidence="3" id="KW-1185">Reference proteome</keyword>
<gene>
    <name evidence="2" type="ORF">GCM10012289_61990</name>
</gene>
<evidence type="ECO:0000313" key="3">
    <source>
        <dbReference type="Proteomes" id="UP000646523"/>
    </source>
</evidence>
<reference evidence="2" key="2">
    <citation type="submission" date="2020-09" db="EMBL/GenBank/DDBJ databases">
        <authorList>
            <person name="Sun Q."/>
            <person name="Zhou Y."/>
        </authorList>
    </citation>
    <scope>NUCLEOTIDE SEQUENCE</scope>
    <source>
        <strain evidence="2">CGMCC 4.7368</strain>
    </source>
</reference>
<accession>A0A917Z9D9</accession>
<dbReference type="RefSeq" id="WP_189127759.1">
    <property type="nucleotide sequence ID" value="NZ_BMNH01000027.1"/>
</dbReference>
<reference evidence="2" key="1">
    <citation type="journal article" date="2014" name="Int. J. Syst. Evol. Microbiol.">
        <title>Complete genome sequence of Corynebacterium casei LMG S-19264T (=DSM 44701T), isolated from a smear-ripened cheese.</title>
        <authorList>
            <consortium name="US DOE Joint Genome Institute (JGI-PGF)"/>
            <person name="Walter F."/>
            <person name="Albersmeier A."/>
            <person name="Kalinowski J."/>
            <person name="Ruckert C."/>
        </authorList>
    </citation>
    <scope>NUCLEOTIDE SEQUENCE</scope>
    <source>
        <strain evidence="2">CGMCC 4.7368</strain>
    </source>
</reference>
<dbReference type="InterPro" id="IPR009057">
    <property type="entry name" value="Homeodomain-like_sf"/>
</dbReference>
<protein>
    <submittedName>
        <fullName evidence="2">Transposase</fullName>
    </submittedName>
</protein>